<dbReference type="KEGG" id="vde:111245581"/>
<evidence type="ECO:0000313" key="1">
    <source>
        <dbReference type="EnsemblMetazoa" id="XP_022649850"/>
    </source>
</evidence>
<proteinExistence type="predicted"/>
<dbReference type="Proteomes" id="UP000594260">
    <property type="component" value="Unplaced"/>
</dbReference>
<keyword evidence="2" id="KW-1185">Reference proteome</keyword>
<organism evidence="1 2">
    <name type="scientific">Varroa destructor</name>
    <name type="common">Honeybee mite</name>
    <dbReference type="NCBI Taxonomy" id="109461"/>
    <lineage>
        <taxon>Eukaryota</taxon>
        <taxon>Metazoa</taxon>
        <taxon>Ecdysozoa</taxon>
        <taxon>Arthropoda</taxon>
        <taxon>Chelicerata</taxon>
        <taxon>Arachnida</taxon>
        <taxon>Acari</taxon>
        <taxon>Parasitiformes</taxon>
        <taxon>Mesostigmata</taxon>
        <taxon>Gamasina</taxon>
        <taxon>Dermanyssoidea</taxon>
        <taxon>Varroidae</taxon>
        <taxon>Varroa</taxon>
    </lineage>
</organism>
<dbReference type="RefSeq" id="XP_022649850.1">
    <property type="nucleotide sequence ID" value="XM_022794115.1"/>
</dbReference>
<dbReference type="EnsemblMetazoa" id="XM_022794113">
    <property type="protein sequence ID" value="XP_022649848"/>
    <property type="gene ID" value="LOC111245581"/>
</dbReference>
<dbReference type="EnsemblMetazoa" id="XM_022794114">
    <property type="protein sequence ID" value="XP_022649849"/>
    <property type="gene ID" value="LOC111245581"/>
</dbReference>
<sequence length="153" mass="17939">MNNIYVQLPIAEPRPRRCRRKWSPPNWSVYPAIDPVDLSCRPYSPTENKARILVPHMYLSSPTVPERNTLYTGFQDQSGYWSGTRENSRRQQVAVNYSEPRMNRAFILRRSESLLRMKPTGFRQQSYGQRKVKGKVKKPFKLNLADDTNATYE</sequence>
<dbReference type="RefSeq" id="XP_022649849.1">
    <property type="nucleotide sequence ID" value="XM_022794114.1"/>
</dbReference>
<protein>
    <submittedName>
        <fullName evidence="1">Uncharacterized protein</fullName>
    </submittedName>
</protein>
<dbReference type="AlphaFoldDB" id="A0A7M7JC75"/>
<dbReference type="InParanoid" id="A0A7M7JC75"/>
<name>A0A7M7JC75_VARDE</name>
<accession>A0A7M7JC75</accession>
<evidence type="ECO:0000313" key="2">
    <source>
        <dbReference type="Proteomes" id="UP000594260"/>
    </source>
</evidence>
<dbReference type="EnsemblMetazoa" id="XM_022794115">
    <property type="protein sequence ID" value="XP_022649850"/>
    <property type="gene ID" value="LOC111245581"/>
</dbReference>
<dbReference type="RefSeq" id="XP_022649848.1">
    <property type="nucleotide sequence ID" value="XM_022794113.1"/>
</dbReference>
<dbReference type="GeneID" id="111245581"/>
<dbReference type="EnsemblMetazoa" id="XM_022794112">
    <property type="protein sequence ID" value="XP_022649847"/>
    <property type="gene ID" value="LOC111245581"/>
</dbReference>
<reference evidence="1" key="1">
    <citation type="submission" date="2021-01" db="UniProtKB">
        <authorList>
            <consortium name="EnsemblMetazoa"/>
        </authorList>
    </citation>
    <scope>IDENTIFICATION</scope>
</reference>
<dbReference type="RefSeq" id="XP_022649847.1">
    <property type="nucleotide sequence ID" value="XM_022794112.1"/>
</dbReference>